<dbReference type="Pfam" id="PF09299">
    <property type="entry name" value="Mu-transpos_C"/>
    <property type="match status" value="1"/>
</dbReference>
<accession>A0A844QL53</accession>
<gene>
    <name evidence="3" type="ORF">GN330_22345</name>
</gene>
<dbReference type="AlphaFoldDB" id="A0A844QL53"/>
<protein>
    <submittedName>
        <fullName evidence="3">DDE-type integrase/transposase/recombinase</fullName>
    </submittedName>
</protein>
<dbReference type="Gene3D" id="3.30.420.10">
    <property type="entry name" value="Ribonuclease H-like superfamily/Ribonuclease H"/>
    <property type="match status" value="1"/>
</dbReference>
<dbReference type="EMBL" id="WPHG01000009">
    <property type="protein sequence ID" value="MVA99997.1"/>
    <property type="molecule type" value="Genomic_DNA"/>
</dbReference>
<dbReference type="GO" id="GO:0015074">
    <property type="term" value="P:DNA integration"/>
    <property type="evidence" value="ECO:0007669"/>
    <property type="project" value="InterPro"/>
</dbReference>
<name>A0A844QL53_9HYPH</name>
<dbReference type="GO" id="GO:0003676">
    <property type="term" value="F:nucleic acid binding"/>
    <property type="evidence" value="ECO:0007669"/>
    <property type="project" value="InterPro"/>
</dbReference>
<dbReference type="InterPro" id="IPR009004">
    <property type="entry name" value="Transposase_Mu_C"/>
</dbReference>
<dbReference type="InterPro" id="IPR036397">
    <property type="entry name" value="RNaseH_sf"/>
</dbReference>
<sequence length="551" mass="62469">MVHEPDKDTVDDAAWNEAVAREAVIRSLVSLDRPGRSDFFRACHKLGLKRTRLYELIRTYREHPVTSSLLPRSAGTRQGSRRLPNETEAVIAGALRDFYSTRQKPSINRLHKEIRRLCRSRGVRAPSWHAVKARIATMDPAELARAREGSKAARDRFRPVPGEYTAECAFDVVQIDHTLVDVIVVDRQYRRPLQRPWLTLAIDVASRMVAGFYLTLEAPSTASVALAIQHIVQPKESWLAGLGIDAEWPISGFPDTIHLDNAKEFRSQALRRGAEEHGIELIHRPVATPHYGGHIERLIGTMMGAVHLLPGTTFSDIDERGGYDSAANATMTMDELERWMALEITRYHADRHGALGIPPLAAWHEAAVRRVRPVRHPHDLAGFMIDFLPSVDRLVRRDGIHLFGLRYWDDVLSIWAGRVDRPLRVSYDPRDLSRIFVRAPDGKRWPIRFADLRRPPITLGEHRRARTALRERGLALVDEQLIFDTIEAQRALVDEATVRTKAARQLVEKRERALGAAAPNKSPARTEPAQADEDRPIDWSKVPVYAVEEWS</sequence>
<dbReference type="InterPro" id="IPR001584">
    <property type="entry name" value="Integrase_cat-core"/>
</dbReference>
<evidence type="ECO:0000259" key="2">
    <source>
        <dbReference type="PROSITE" id="PS50994"/>
    </source>
</evidence>
<evidence type="ECO:0000313" key="4">
    <source>
        <dbReference type="Proteomes" id="UP000463224"/>
    </source>
</evidence>
<dbReference type="InterPro" id="IPR015378">
    <property type="entry name" value="Transposase-like_Mu_C"/>
</dbReference>
<dbReference type="InterPro" id="IPR012337">
    <property type="entry name" value="RNaseH-like_sf"/>
</dbReference>
<proteinExistence type="predicted"/>
<reference evidence="3 4" key="1">
    <citation type="submission" date="2019-12" db="EMBL/GenBank/DDBJ databases">
        <title>Nitratireductor arenosus sp. nov., Isolated from sea sand, Jeju island, South Korea.</title>
        <authorList>
            <person name="Kim W."/>
        </authorList>
    </citation>
    <scope>NUCLEOTIDE SEQUENCE [LARGE SCALE GENOMIC DNA]</scope>
    <source>
        <strain evidence="3 4">CAU 1489</strain>
    </source>
</reference>
<dbReference type="SUPFAM" id="SSF53098">
    <property type="entry name" value="Ribonuclease H-like"/>
    <property type="match status" value="1"/>
</dbReference>
<feature type="domain" description="Integrase catalytic" evidence="2">
    <location>
        <begin position="157"/>
        <end position="367"/>
    </location>
</feature>
<comment type="caution">
    <text evidence="3">The sequence shown here is derived from an EMBL/GenBank/DDBJ whole genome shotgun (WGS) entry which is preliminary data.</text>
</comment>
<keyword evidence="4" id="KW-1185">Reference proteome</keyword>
<dbReference type="InterPro" id="IPR015126">
    <property type="entry name" value="Mu_I-gamma"/>
</dbReference>
<dbReference type="SUPFAM" id="SSF50610">
    <property type="entry name" value="mu transposase, C-terminal domain"/>
    <property type="match status" value="1"/>
</dbReference>
<evidence type="ECO:0000256" key="1">
    <source>
        <dbReference type="SAM" id="MobiDB-lite"/>
    </source>
</evidence>
<evidence type="ECO:0000313" key="3">
    <source>
        <dbReference type="EMBL" id="MVA99997.1"/>
    </source>
</evidence>
<dbReference type="RefSeq" id="WP_343041066.1">
    <property type="nucleotide sequence ID" value="NZ_WPHG01000009.1"/>
</dbReference>
<dbReference type="Pfam" id="PF09039">
    <property type="entry name" value="HTH_Tnp_Mu_2"/>
    <property type="match status" value="1"/>
</dbReference>
<dbReference type="Proteomes" id="UP000463224">
    <property type="component" value="Unassembled WGS sequence"/>
</dbReference>
<feature type="region of interest" description="Disordered" evidence="1">
    <location>
        <begin position="510"/>
        <end position="537"/>
    </location>
</feature>
<dbReference type="PROSITE" id="PS50994">
    <property type="entry name" value="INTEGRASE"/>
    <property type="match status" value="1"/>
</dbReference>
<organism evidence="3 4">
    <name type="scientific">Nitratireductor arenosus</name>
    <dbReference type="NCBI Taxonomy" id="2682096"/>
    <lineage>
        <taxon>Bacteria</taxon>
        <taxon>Pseudomonadati</taxon>
        <taxon>Pseudomonadota</taxon>
        <taxon>Alphaproteobacteria</taxon>
        <taxon>Hyphomicrobiales</taxon>
        <taxon>Phyllobacteriaceae</taxon>
        <taxon>Nitratireductor</taxon>
    </lineage>
</organism>